<name>A0A7C3SLE4_THEPE</name>
<dbReference type="PRINTS" id="PR00033">
    <property type="entry name" value="HTHASNC"/>
</dbReference>
<dbReference type="Gene3D" id="1.10.10.10">
    <property type="entry name" value="Winged helix-like DNA-binding domain superfamily/Winged helix DNA-binding domain"/>
    <property type="match status" value="1"/>
</dbReference>
<keyword evidence="1" id="KW-0805">Transcription regulation</keyword>
<gene>
    <name evidence="6" type="ORF">ENV88_04855</name>
</gene>
<dbReference type="InterPro" id="IPR011008">
    <property type="entry name" value="Dimeric_a/b-barrel"/>
</dbReference>
<dbReference type="Pfam" id="PF01037">
    <property type="entry name" value="AsnC_trans_reg"/>
    <property type="match status" value="1"/>
</dbReference>
<dbReference type="PROSITE" id="PS00519">
    <property type="entry name" value="HTH_ASNC_1"/>
    <property type="match status" value="1"/>
</dbReference>
<evidence type="ECO:0000256" key="1">
    <source>
        <dbReference type="ARBA" id="ARBA00023015"/>
    </source>
</evidence>
<dbReference type="GO" id="GO:0043565">
    <property type="term" value="F:sequence-specific DNA binding"/>
    <property type="evidence" value="ECO:0007669"/>
    <property type="project" value="InterPro"/>
</dbReference>
<proteinExistence type="predicted"/>
<evidence type="ECO:0000256" key="3">
    <source>
        <dbReference type="ARBA" id="ARBA00023163"/>
    </source>
</evidence>
<dbReference type="GO" id="GO:0005829">
    <property type="term" value="C:cytosol"/>
    <property type="evidence" value="ECO:0007669"/>
    <property type="project" value="TreeGrafter"/>
</dbReference>
<dbReference type="SUPFAM" id="SSF54909">
    <property type="entry name" value="Dimeric alpha+beta barrel"/>
    <property type="match status" value="1"/>
</dbReference>
<dbReference type="SMART" id="SM00344">
    <property type="entry name" value="HTH_ASNC"/>
    <property type="match status" value="1"/>
</dbReference>
<dbReference type="InterPro" id="IPR019887">
    <property type="entry name" value="Tscrpt_reg_AsnC/Lrp_C"/>
</dbReference>
<keyword evidence="3" id="KW-0804">Transcription</keyword>
<feature type="domain" description="HTH asnC-type" evidence="5">
    <location>
        <begin position="2"/>
        <end position="63"/>
    </location>
</feature>
<dbReference type="InterPro" id="IPR011991">
    <property type="entry name" value="ArsR-like_HTH"/>
</dbReference>
<accession>A0A7C3SLE4</accession>
<evidence type="ECO:0000259" key="5">
    <source>
        <dbReference type="PROSITE" id="PS50956"/>
    </source>
</evidence>
<dbReference type="CDD" id="cd00090">
    <property type="entry name" value="HTH_ARSR"/>
    <property type="match status" value="1"/>
</dbReference>
<protein>
    <submittedName>
        <fullName evidence="6">Lrp/AsnC family transcriptional regulator</fullName>
    </submittedName>
</protein>
<dbReference type="InterPro" id="IPR019885">
    <property type="entry name" value="Tscrpt_reg_HTH_AsnC-type_CS"/>
</dbReference>
<dbReference type="GO" id="GO:0043200">
    <property type="term" value="P:response to amino acid"/>
    <property type="evidence" value="ECO:0007669"/>
    <property type="project" value="TreeGrafter"/>
</dbReference>
<keyword evidence="2" id="KW-0238">DNA-binding</keyword>
<organism evidence="6">
    <name type="scientific">Thermofilum pendens</name>
    <dbReference type="NCBI Taxonomy" id="2269"/>
    <lineage>
        <taxon>Archaea</taxon>
        <taxon>Thermoproteota</taxon>
        <taxon>Thermoprotei</taxon>
        <taxon>Thermofilales</taxon>
        <taxon>Thermofilaceae</taxon>
        <taxon>Thermofilum</taxon>
    </lineage>
</organism>
<evidence type="ECO:0000256" key="2">
    <source>
        <dbReference type="ARBA" id="ARBA00023125"/>
    </source>
</evidence>
<evidence type="ECO:0000256" key="4">
    <source>
        <dbReference type="ARBA" id="ARBA00029440"/>
    </source>
</evidence>
<dbReference type="InterPro" id="IPR036390">
    <property type="entry name" value="WH_DNA-bd_sf"/>
</dbReference>
<comment type="caution">
    <text evidence="6">The sequence shown here is derived from an EMBL/GenBank/DDBJ whole genome shotgun (WGS) entry which is preliminary data.</text>
</comment>
<dbReference type="PROSITE" id="PS50956">
    <property type="entry name" value="HTH_ASNC_2"/>
    <property type="match status" value="1"/>
</dbReference>
<dbReference type="Gene3D" id="3.30.70.920">
    <property type="match status" value="1"/>
</dbReference>
<dbReference type="InterPro" id="IPR000485">
    <property type="entry name" value="AsnC-type_HTH_dom"/>
</dbReference>
<dbReference type="EMBL" id="DTIB01000091">
    <property type="protein sequence ID" value="HGB25353.1"/>
    <property type="molecule type" value="Genomic_DNA"/>
</dbReference>
<comment type="pathway">
    <text evidence="4">Amino-acid biosynthesis.</text>
</comment>
<dbReference type="SUPFAM" id="SSF46785">
    <property type="entry name" value="Winged helix' DNA-binding domain"/>
    <property type="match status" value="1"/>
</dbReference>
<dbReference type="PANTHER" id="PTHR30154:SF34">
    <property type="entry name" value="TRANSCRIPTIONAL REGULATOR AZLB"/>
    <property type="match status" value="1"/>
</dbReference>
<reference evidence="6" key="1">
    <citation type="journal article" date="2020" name="mSystems">
        <title>Genome- and Community-Level Interaction Insights into Carbon Utilization and Element Cycling Functions of Hydrothermarchaeota in Hydrothermal Sediment.</title>
        <authorList>
            <person name="Zhou Z."/>
            <person name="Liu Y."/>
            <person name="Xu W."/>
            <person name="Pan J."/>
            <person name="Luo Z.H."/>
            <person name="Li M."/>
        </authorList>
    </citation>
    <scope>NUCLEOTIDE SEQUENCE [LARGE SCALE GENOMIC DNA]</scope>
    <source>
        <strain evidence="6">SpSt-8</strain>
    </source>
</reference>
<dbReference type="InterPro" id="IPR019888">
    <property type="entry name" value="Tscrpt_reg_AsnC-like"/>
</dbReference>
<dbReference type="Pfam" id="PF13412">
    <property type="entry name" value="HTH_24"/>
    <property type="match status" value="1"/>
</dbReference>
<dbReference type="InterPro" id="IPR036388">
    <property type="entry name" value="WH-like_DNA-bd_sf"/>
</dbReference>
<dbReference type="PANTHER" id="PTHR30154">
    <property type="entry name" value="LEUCINE-RESPONSIVE REGULATORY PROTEIN"/>
    <property type="match status" value="1"/>
</dbReference>
<dbReference type="AlphaFoldDB" id="A0A7C3SLE4"/>
<evidence type="ECO:0000313" key="6">
    <source>
        <dbReference type="EMBL" id="HGB25353.1"/>
    </source>
</evidence>
<sequence>MVDEKDLEIVRLLSENARRTLTEIAERLGISDVAVKKRIDKLEREGVIRKYTVVVEPKKLGFNGVALVGIDTEPDKVLSVANAVATREYAAAVYVTTGDHMVMVEVWTRNSKELMEVLRDIGGIDGVKKVCPAIVLERIK</sequence>